<proteinExistence type="predicted"/>
<dbReference type="EMBL" id="QANS01000002">
    <property type="protein sequence ID" value="PTU32252.1"/>
    <property type="molecule type" value="Genomic_DNA"/>
</dbReference>
<feature type="domain" description="Metallo-beta-lactamase" evidence="2">
    <location>
        <begin position="91"/>
        <end position="288"/>
    </location>
</feature>
<dbReference type="AlphaFoldDB" id="A0A2T5MI44"/>
<dbReference type="CDD" id="cd16283">
    <property type="entry name" value="RomA-like_MBL-fold"/>
    <property type="match status" value="1"/>
</dbReference>
<accession>A0A2T5MI44</accession>
<dbReference type="GO" id="GO:0070290">
    <property type="term" value="F:N-acylphosphatidylethanolamine-specific phospholipase D activity"/>
    <property type="evidence" value="ECO:0007669"/>
    <property type="project" value="InterPro"/>
</dbReference>
<dbReference type="GO" id="GO:0005737">
    <property type="term" value="C:cytoplasm"/>
    <property type="evidence" value="ECO:0007669"/>
    <property type="project" value="TreeGrafter"/>
</dbReference>
<dbReference type="RefSeq" id="WP_107939444.1">
    <property type="nucleotide sequence ID" value="NZ_QANS01000002.1"/>
</dbReference>
<gene>
    <name evidence="3" type="ORF">CJD38_06245</name>
</gene>
<comment type="caution">
    <text evidence="3">The sequence shown here is derived from an EMBL/GenBank/DDBJ whole genome shotgun (WGS) entry which is preliminary data.</text>
</comment>
<dbReference type="PIRSF" id="PIRSF038896">
    <property type="entry name" value="NAPE-PLD"/>
    <property type="match status" value="1"/>
</dbReference>
<name>A0A2T5MI44_9GAMM</name>
<dbReference type="GO" id="GO:0008270">
    <property type="term" value="F:zinc ion binding"/>
    <property type="evidence" value="ECO:0007669"/>
    <property type="project" value="InterPro"/>
</dbReference>
<dbReference type="InterPro" id="IPR036866">
    <property type="entry name" value="RibonucZ/Hydroxyglut_hydro"/>
</dbReference>
<evidence type="ECO:0000259" key="2">
    <source>
        <dbReference type="Pfam" id="PF12706"/>
    </source>
</evidence>
<evidence type="ECO:0000313" key="3">
    <source>
        <dbReference type="EMBL" id="PTU32252.1"/>
    </source>
</evidence>
<dbReference type="OrthoDB" id="9805728at2"/>
<dbReference type="SUPFAM" id="SSF56281">
    <property type="entry name" value="Metallo-hydrolase/oxidoreductase"/>
    <property type="match status" value="1"/>
</dbReference>
<keyword evidence="4" id="KW-1185">Reference proteome</keyword>
<feature type="region of interest" description="Disordered" evidence="1">
    <location>
        <begin position="1"/>
        <end position="22"/>
    </location>
</feature>
<dbReference type="PANTHER" id="PTHR15032:SF4">
    <property type="entry name" value="N-ACYL-PHOSPHATIDYLETHANOLAMINE-HYDROLYZING PHOSPHOLIPASE D"/>
    <property type="match status" value="1"/>
</dbReference>
<dbReference type="Proteomes" id="UP000244248">
    <property type="component" value="Unassembled WGS sequence"/>
</dbReference>
<dbReference type="InterPro" id="IPR001279">
    <property type="entry name" value="Metallo-B-lactamas"/>
</dbReference>
<organism evidence="3 4">
    <name type="scientific">Stenotrophobium rhamnosiphilum</name>
    <dbReference type="NCBI Taxonomy" id="2029166"/>
    <lineage>
        <taxon>Bacteria</taxon>
        <taxon>Pseudomonadati</taxon>
        <taxon>Pseudomonadota</taxon>
        <taxon>Gammaproteobacteria</taxon>
        <taxon>Nevskiales</taxon>
        <taxon>Nevskiaceae</taxon>
        <taxon>Stenotrophobium</taxon>
    </lineage>
</organism>
<dbReference type="Gene3D" id="3.60.15.10">
    <property type="entry name" value="Ribonuclease Z/Hydroxyacylglutathione hydrolase-like"/>
    <property type="match status" value="1"/>
</dbReference>
<sequence>MSSNQVLAESTKPLEDRPHFRNGRFHNRYSTESHGAMQAIKWLPEFLLLKLPKVDFTVLRPDVAMLKANRSESNLTWIGHSTFLIQIAGLNIITDPVFSDRASPFSMVGPKRLAPPAMGYQDLPSLDIALVSHNHYDHLDEKAVRRLAKDHPRLTFVVALGLAQWFKRRGINNVIELDWWQDTLVLGTKISAVPVQHFSGRGANDRNASLWCGFIVVIAGKKIFFAGDTGYSKDFADIGERFAPVDLALIPIGAYEPRWFMRPVHVDPGEAVKIHRDLQSRQSVAMHWGTFQLTAEPADQPPKQLSSELAAAGVDAEKFWVFKHGETRSF</sequence>
<protein>
    <submittedName>
        <fullName evidence="3">Phospholipase</fullName>
    </submittedName>
</protein>
<evidence type="ECO:0000313" key="4">
    <source>
        <dbReference type="Proteomes" id="UP000244248"/>
    </source>
</evidence>
<dbReference type="PANTHER" id="PTHR15032">
    <property type="entry name" value="N-ACYL-PHOSPHATIDYLETHANOLAMINE-HYDROLYZING PHOSPHOLIPASE D"/>
    <property type="match status" value="1"/>
</dbReference>
<dbReference type="InterPro" id="IPR024884">
    <property type="entry name" value="NAPE-PLD"/>
</dbReference>
<reference evidence="3 4" key="1">
    <citation type="submission" date="2018-04" db="EMBL/GenBank/DDBJ databases">
        <title>Novel species isolated from glacier.</title>
        <authorList>
            <person name="Liu Q."/>
            <person name="Xin Y.-H."/>
        </authorList>
    </citation>
    <scope>NUCLEOTIDE SEQUENCE [LARGE SCALE GENOMIC DNA]</scope>
    <source>
        <strain evidence="3 4">GT1R17</strain>
    </source>
</reference>
<dbReference type="Pfam" id="PF12706">
    <property type="entry name" value="Lactamase_B_2"/>
    <property type="match status" value="1"/>
</dbReference>
<evidence type="ECO:0000256" key="1">
    <source>
        <dbReference type="SAM" id="MobiDB-lite"/>
    </source>
</evidence>